<evidence type="ECO:0000313" key="1">
    <source>
        <dbReference type="EMBL" id="VFQ74535.1"/>
    </source>
</evidence>
<organism evidence="1 2">
    <name type="scientific">Cuscuta campestris</name>
    <dbReference type="NCBI Taxonomy" id="132261"/>
    <lineage>
        <taxon>Eukaryota</taxon>
        <taxon>Viridiplantae</taxon>
        <taxon>Streptophyta</taxon>
        <taxon>Embryophyta</taxon>
        <taxon>Tracheophyta</taxon>
        <taxon>Spermatophyta</taxon>
        <taxon>Magnoliopsida</taxon>
        <taxon>eudicotyledons</taxon>
        <taxon>Gunneridae</taxon>
        <taxon>Pentapetalae</taxon>
        <taxon>asterids</taxon>
        <taxon>lamiids</taxon>
        <taxon>Solanales</taxon>
        <taxon>Convolvulaceae</taxon>
        <taxon>Cuscuteae</taxon>
        <taxon>Cuscuta</taxon>
        <taxon>Cuscuta subgen. Grammica</taxon>
        <taxon>Cuscuta sect. Cleistogrammica</taxon>
    </lineage>
</organism>
<keyword evidence="2" id="KW-1185">Reference proteome</keyword>
<evidence type="ECO:0000313" key="2">
    <source>
        <dbReference type="Proteomes" id="UP000595140"/>
    </source>
</evidence>
<dbReference type="Proteomes" id="UP000595140">
    <property type="component" value="Unassembled WGS sequence"/>
</dbReference>
<dbReference type="AlphaFoldDB" id="A0A484LDE8"/>
<accession>A0A484LDE8</accession>
<name>A0A484LDE8_9ASTE</name>
<sequence>MAPEHEPLLQGFEHLPTLLSAFAEMQAERLRVKEKTIAVKLGLVRVIGFQLGLLWADRWGCRASHLGPDGGAAGQQFGPVGGAARAGYLGFRGRWFGPTIWGCPNGQWVWLPGRFGGLLG</sequence>
<dbReference type="EMBL" id="OOIL02001339">
    <property type="protein sequence ID" value="VFQ74535.1"/>
    <property type="molecule type" value="Genomic_DNA"/>
</dbReference>
<protein>
    <submittedName>
        <fullName evidence="1">Uncharacterized protein</fullName>
    </submittedName>
</protein>
<proteinExistence type="predicted"/>
<gene>
    <name evidence="1" type="ORF">CCAM_LOCUS16311</name>
</gene>
<reference evidence="1 2" key="1">
    <citation type="submission" date="2018-04" db="EMBL/GenBank/DDBJ databases">
        <authorList>
            <person name="Vogel A."/>
        </authorList>
    </citation>
    <scope>NUCLEOTIDE SEQUENCE [LARGE SCALE GENOMIC DNA]</scope>
</reference>